<dbReference type="PANTHER" id="PTHR12983">
    <property type="entry name" value="RING FINGER 10 FAMILY MEMBER"/>
    <property type="match status" value="1"/>
</dbReference>
<dbReference type="AlphaFoldDB" id="A0AAD6NQH1"/>
<dbReference type="PANTHER" id="PTHR12983:SF9">
    <property type="entry name" value="E3 UBIQUITIN-PROTEIN LIGASE RNF10"/>
    <property type="match status" value="1"/>
</dbReference>
<dbReference type="EMBL" id="JAPFFJ010000019">
    <property type="protein sequence ID" value="KAJ6401240.1"/>
    <property type="molecule type" value="Genomic_DNA"/>
</dbReference>
<feature type="compositionally biased region" description="Polar residues" evidence="3">
    <location>
        <begin position="218"/>
        <end position="227"/>
    </location>
</feature>
<proteinExistence type="predicted"/>
<dbReference type="GO" id="GO:0005737">
    <property type="term" value="C:cytoplasm"/>
    <property type="evidence" value="ECO:0007669"/>
    <property type="project" value="UniProtKB-SubCell"/>
</dbReference>
<name>A0AAD6NQH1_9ROSI</name>
<reference evidence="4 5" key="1">
    <citation type="journal article" date="2023" name="Int. J. Mol. Sci.">
        <title>De Novo Assembly and Annotation of 11 Diverse Shrub Willow (Salix) Genomes Reveals Novel Gene Organization in Sex-Linked Regions.</title>
        <authorList>
            <person name="Hyden B."/>
            <person name="Feng K."/>
            <person name="Yates T.B."/>
            <person name="Jawdy S."/>
            <person name="Cereghino C."/>
            <person name="Smart L.B."/>
            <person name="Muchero W."/>
        </authorList>
    </citation>
    <scope>NUCLEOTIDE SEQUENCE [LARGE SCALE GENOMIC DNA]</scope>
    <source>
        <tissue evidence="4">Shoot tip</tissue>
    </source>
</reference>
<evidence type="ECO:0000313" key="5">
    <source>
        <dbReference type="Proteomes" id="UP001162972"/>
    </source>
</evidence>
<accession>A0AAD6NQH1</accession>
<dbReference type="InterPro" id="IPR039739">
    <property type="entry name" value="MAG2/RNF10"/>
</dbReference>
<evidence type="ECO:0000256" key="1">
    <source>
        <dbReference type="ARBA" id="ARBA00004496"/>
    </source>
</evidence>
<sequence>MGAMIYFHIVSGTILQLETATQSEAMRRRYRYLSHFSLTTTFQLCEIDLNAAISPNALIPFMDEIKKRQKLRKQLANKEWKEKIKAEAAASASMPSLPSFGQSSYDTSPNFSMEDFEALGISSSMSSSPPVAGERLLFSNVARFGFAAGHGSPALKIEENVPLQNNKPGNNYSNLNGSINPGPSSFANVTARPKSEENPDPPKMNEASKKGKRPNRVLLSTTGGRRY</sequence>
<organism evidence="4 5">
    <name type="scientific">Salix udensis</name>
    <dbReference type="NCBI Taxonomy" id="889485"/>
    <lineage>
        <taxon>Eukaryota</taxon>
        <taxon>Viridiplantae</taxon>
        <taxon>Streptophyta</taxon>
        <taxon>Embryophyta</taxon>
        <taxon>Tracheophyta</taxon>
        <taxon>Spermatophyta</taxon>
        <taxon>Magnoliopsida</taxon>
        <taxon>eudicotyledons</taxon>
        <taxon>Gunneridae</taxon>
        <taxon>Pentapetalae</taxon>
        <taxon>rosids</taxon>
        <taxon>fabids</taxon>
        <taxon>Malpighiales</taxon>
        <taxon>Salicaceae</taxon>
        <taxon>Saliceae</taxon>
        <taxon>Salix</taxon>
    </lineage>
</organism>
<dbReference type="Proteomes" id="UP001162972">
    <property type="component" value="Chromosome 14"/>
</dbReference>
<comment type="subcellular location">
    <subcellularLocation>
        <location evidence="1">Cytoplasm</location>
    </subcellularLocation>
</comment>
<feature type="region of interest" description="Disordered" evidence="3">
    <location>
        <begin position="166"/>
        <end position="227"/>
    </location>
</feature>
<feature type="compositionally biased region" description="Polar residues" evidence="3">
    <location>
        <begin position="166"/>
        <end position="188"/>
    </location>
</feature>
<protein>
    <submittedName>
        <fullName evidence="4">Uncharacterized protein</fullName>
    </submittedName>
</protein>
<evidence type="ECO:0000313" key="4">
    <source>
        <dbReference type="EMBL" id="KAJ6401240.1"/>
    </source>
</evidence>
<keyword evidence="5" id="KW-1185">Reference proteome</keyword>
<comment type="caution">
    <text evidence="4">The sequence shown here is derived from an EMBL/GenBank/DDBJ whole genome shotgun (WGS) entry which is preliminary data.</text>
</comment>
<evidence type="ECO:0000256" key="2">
    <source>
        <dbReference type="ARBA" id="ARBA00022490"/>
    </source>
</evidence>
<dbReference type="GO" id="GO:0045944">
    <property type="term" value="P:positive regulation of transcription by RNA polymerase II"/>
    <property type="evidence" value="ECO:0007669"/>
    <property type="project" value="TreeGrafter"/>
</dbReference>
<gene>
    <name evidence="4" type="ORF">OIU84_016619</name>
</gene>
<keyword evidence="2" id="KW-0963">Cytoplasm</keyword>
<dbReference type="GO" id="GO:0000976">
    <property type="term" value="F:transcription cis-regulatory region binding"/>
    <property type="evidence" value="ECO:0007669"/>
    <property type="project" value="TreeGrafter"/>
</dbReference>
<evidence type="ECO:0000256" key="3">
    <source>
        <dbReference type="SAM" id="MobiDB-lite"/>
    </source>
</evidence>